<evidence type="ECO:0000256" key="2">
    <source>
        <dbReference type="ARBA" id="ARBA00022438"/>
    </source>
</evidence>
<sequence length="720" mass="80211">MKKNLVVLLLLLSVSIKWAKADEGMWLPYLLGQQTYNDMVKKGLKLTKEQLYSINKASLKDAIVIFGGGCTGEIVSSEGLIFTNHHCGYGAIAAASSVEHNYLKNGFYAKNKQEEIPSGSLSVQFLVRVEDVTAPMQESLKGLSGTERVQKEQQAYEGIITKAISGTGYEAKVVPMFKGNQYLLFVYERYKDIRLVGTPPESVGKFGGDTDNWEWPRHTGDFSVFRVYAGKDGKPAPYAADNVPLKPKHFLPVSIKGVKENDYAMIFGYPGSTNRYETSFGIKLKTEVDNPSLVNLRDVRLKAMMEQMLKDPAVKLQLASSYASIANYWKFFDGETKQLKEHHVLEEKERNEAAFAKWAQDKPEFANILSDYAAAYKAWSPYAKSRIYLTEGILGSQLTAFASSLMGVEKALVTPGAAKNAAAQAVAAADKARTTFLSEENKPSDQKILAATARMYYNDVPKDQQPAGFFDALKNKFGSLDDENTWKLWAAAVMNNTIILDDAKWKAFVANPDAVTLQNDPAFAYASTFVKNYVGKYQPLYTQFQLKTNDLGRAYLKGVMQMQPTGNRYPDANFTMRVSYGQVKSYAPRDAVYYDYATTMKGVLEKYVPGDYEFDLPANYADLYKQKDFGQYKDAKRNDVVVGFITTNDITGGNSGSPVINANGELIGLAFDGNYEALSHKIQFDAAFNRTICVDVRYVLWCIEKLGGAKNIINELKLVK</sequence>
<dbReference type="GO" id="GO:0043171">
    <property type="term" value="P:peptide catabolic process"/>
    <property type="evidence" value="ECO:0007669"/>
    <property type="project" value="UniProtKB-UniRule"/>
</dbReference>
<comment type="function">
    <text evidence="7">Catalyzes the removal of dipeptides from the N-terminus of oligopeptides.</text>
</comment>
<proteinExistence type="inferred from homology"/>
<evidence type="ECO:0000313" key="8">
    <source>
        <dbReference type="EMBL" id="NSL89539.1"/>
    </source>
</evidence>
<dbReference type="EMBL" id="RIAR02000001">
    <property type="protein sequence ID" value="NSL89539.1"/>
    <property type="molecule type" value="Genomic_DNA"/>
</dbReference>
<dbReference type="Pfam" id="PF10459">
    <property type="entry name" value="Peptidase_S46"/>
    <property type="match status" value="1"/>
</dbReference>
<evidence type="ECO:0000256" key="7">
    <source>
        <dbReference type="RuleBase" id="RU366067"/>
    </source>
</evidence>
<keyword evidence="4 7" id="KW-0732">Signal</keyword>
<keyword evidence="5 7" id="KW-0378">Hydrolase</keyword>
<evidence type="ECO:0000256" key="5">
    <source>
        <dbReference type="ARBA" id="ARBA00022801"/>
    </source>
</evidence>
<evidence type="ECO:0000256" key="4">
    <source>
        <dbReference type="ARBA" id="ARBA00022729"/>
    </source>
</evidence>
<keyword evidence="9" id="KW-1185">Reference proteome</keyword>
<keyword evidence="6 7" id="KW-0720">Serine protease</keyword>
<keyword evidence="3 7" id="KW-0645">Protease</keyword>
<dbReference type="GO" id="GO:0008239">
    <property type="term" value="F:dipeptidyl-peptidase activity"/>
    <property type="evidence" value="ECO:0007669"/>
    <property type="project" value="UniProtKB-UniRule"/>
</dbReference>
<evidence type="ECO:0000313" key="9">
    <source>
        <dbReference type="Proteomes" id="UP000281028"/>
    </source>
</evidence>
<dbReference type="InterPro" id="IPR009003">
    <property type="entry name" value="Peptidase_S1_PA"/>
</dbReference>
<dbReference type="Gene3D" id="2.40.10.10">
    <property type="entry name" value="Trypsin-like serine proteases"/>
    <property type="match status" value="1"/>
</dbReference>
<comment type="similarity">
    <text evidence="1 7">Belongs to the peptidase S46 family.</text>
</comment>
<evidence type="ECO:0000256" key="3">
    <source>
        <dbReference type="ARBA" id="ARBA00022670"/>
    </source>
</evidence>
<dbReference type="AlphaFoldDB" id="A0A9Q5GUG3"/>
<dbReference type="Proteomes" id="UP000281028">
    <property type="component" value="Unassembled WGS sequence"/>
</dbReference>
<evidence type="ECO:0000256" key="6">
    <source>
        <dbReference type="ARBA" id="ARBA00022825"/>
    </source>
</evidence>
<evidence type="ECO:0000256" key="1">
    <source>
        <dbReference type="ARBA" id="ARBA00010491"/>
    </source>
</evidence>
<dbReference type="GO" id="GO:0006508">
    <property type="term" value="P:proteolysis"/>
    <property type="evidence" value="ECO:0007669"/>
    <property type="project" value="UniProtKB-KW"/>
</dbReference>
<reference evidence="8" key="1">
    <citation type="submission" date="2020-05" db="EMBL/GenBank/DDBJ databases">
        <title>Chitinophaga laudate sp. nov., isolated from a tropical peat swamp.</title>
        <authorList>
            <person name="Goh C.B.S."/>
            <person name="Lee M.S."/>
            <person name="Parimannan S."/>
            <person name="Pasbakhsh P."/>
            <person name="Yule C.M."/>
            <person name="Rajandas H."/>
            <person name="Loke S."/>
            <person name="Croft L."/>
            <person name="Tan J.B.L."/>
        </authorList>
    </citation>
    <scope>NUCLEOTIDE SEQUENCE</scope>
    <source>
        <strain evidence="8">Mgbs1</strain>
    </source>
</reference>
<dbReference type="InterPro" id="IPR019500">
    <property type="entry name" value="Pep_S46"/>
</dbReference>
<comment type="caution">
    <text evidence="8">The sequence shown here is derived from an EMBL/GenBank/DDBJ whole genome shotgun (WGS) entry which is preliminary data.</text>
</comment>
<keyword evidence="2 7" id="KW-0031">Aminopeptidase</keyword>
<gene>
    <name evidence="8" type="ORF">ECE50_022045</name>
</gene>
<organism evidence="8 9">
    <name type="scientific">Chitinophaga solisilvae</name>
    <dbReference type="NCBI Taxonomy" id="1233460"/>
    <lineage>
        <taxon>Bacteria</taxon>
        <taxon>Pseudomonadati</taxon>
        <taxon>Bacteroidota</taxon>
        <taxon>Chitinophagia</taxon>
        <taxon>Chitinophagales</taxon>
        <taxon>Chitinophagaceae</taxon>
        <taxon>Chitinophaga</taxon>
    </lineage>
</organism>
<dbReference type="GO" id="GO:0070009">
    <property type="term" value="F:serine-type aminopeptidase activity"/>
    <property type="evidence" value="ECO:0007669"/>
    <property type="project" value="UniProtKB-UniRule"/>
</dbReference>
<dbReference type="InterPro" id="IPR043504">
    <property type="entry name" value="Peptidase_S1_PA_chymotrypsin"/>
</dbReference>
<dbReference type="PANTHER" id="PTHR38469">
    <property type="entry name" value="PERIPLASMIC PEPTIDASE SUBFAMILY S1B"/>
    <property type="match status" value="1"/>
</dbReference>
<accession>A0A9Q5GUG3</accession>
<dbReference type="SUPFAM" id="SSF50494">
    <property type="entry name" value="Trypsin-like serine proteases"/>
    <property type="match status" value="1"/>
</dbReference>
<protein>
    <recommendedName>
        <fullName evidence="7">Dipeptidyl-peptidase</fullName>
        <ecNumber evidence="7">3.4.14.-</ecNumber>
    </recommendedName>
</protein>
<feature type="signal peptide" evidence="7">
    <location>
        <begin position="1"/>
        <end position="19"/>
    </location>
</feature>
<feature type="chain" id="PRO_5040533825" description="Dipeptidyl-peptidase" evidence="7">
    <location>
        <begin position="20"/>
        <end position="720"/>
    </location>
</feature>
<name>A0A9Q5GUG3_9BACT</name>
<dbReference type="EC" id="3.4.14.-" evidence="7"/>
<dbReference type="PANTHER" id="PTHR38469:SF1">
    <property type="entry name" value="PERIPLASMIC PEPTIDASE SUBFAMILY S1B"/>
    <property type="match status" value="1"/>
</dbReference>